<protein>
    <recommendedName>
        <fullName evidence="3">beta-N-acetylhexosaminidase</fullName>
        <ecNumber evidence="3">3.2.1.52</ecNumber>
    </recommendedName>
</protein>
<dbReference type="GO" id="GO:0016020">
    <property type="term" value="C:membrane"/>
    <property type="evidence" value="ECO:0007669"/>
    <property type="project" value="TreeGrafter"/>
</dbReference>
<dbReference type="SUPFAM" id="SSF55545">
    <property type="entry name" value="beta-N-acetylhexosaminidase-like domain"/>
    <property type="match status" value="1"/>
</dbReference>
<evidence type="ECO:0000259" key="8">
    <source>
        <dbReference type="Pfam" id="PF02838"/>
    </source>
</evidence>
<organism evidence="9 10">
    <name type="scientific">Candidatus Fimenecus excrementigallinarum</name>
    <dbReference type="NCBI Taxonomy" id="2840816"/>
    <lineage>
        <taxon>Bacteria</taxon>
        <taxon>Bacillati</taxon>
        <taxon>Bacillota</taxon>
        <taxon>Clostridia</taxon>
        <taxon>Candidatus Fimenecus</taxon>
    </lineage>
</organism>
<keyword evidence="4" id="KW-0378">Hydrolase</keyword>
<gene>
    <name evidence="9" type="ORF">IAC53_05070</name>
</gene>
<dbReference type="InterPro" id="IPR025705">
    <property type="entry name" value="Beta_hexosaminidase_sua/sub"/>
</dbReference>
<dbReference type="AlphaFoldDB" id="A0A9D1LDX5"/>
<evidence type="ECO:0000259" key="7">
    <source>
        <dbReference type="Pfam" id="PF00728"/>
    </source>
</evidence>
<evidence type="ECO:0000313" key="10">
    <source>
        <dbReference type="Proteomes" id="UP000824071"/>
    </source>
</evidence>
<accession>A0A9D1LDX5</accession>
<dbReference type="InterPro" id="IPR029018">
    <property type="entry name" value="Hex-like_dom2"/>
</dbReference>
<evidence type="ECO:0000256" key="4">
    <source>
        <dbReference type="ARBA" id="ARBA00022801"/>
    </source>
</evidence>
<evidence type="ECO:0000256" key="1">
    <source>
        <dbReference type="ARBA" id="ARBA00001231"/>
    </source>
</evidence>
<feature type="domain" description="Glycoside hydrolase family 20 catalytic" evidence="7">
    <location>
        <begin position="122"/>
        <end position="446"/>
    </location>
</feature>
<feature type="domain" description="Beta-hexosaminidase bacterial type N-terminal" evidence="8">
    <location>
        <begin position="3"/>
        <end position="118"/>
    </location>
</feature>
<dbReference type="Gene3D" id="3.30.379.10">
    <property type="entry name" value="Chitobiase/beta-hexosaminidase domain 2-like"/>
    <property type="match status" value="1"/>
</dbReference>
<sequence>MFNIVPQPNELIITGGKARFVLDEDTTISKLPFIDEFRRFVRKQFDLHIHRDSQATENTIRLELTDDADSDEGYRLVSRDGCIYIYARAENGLFYGLQTLKQLLLQGNGVVPDLYIDDKPRFRYRGFMLDSGRYFQPVEEIKRLIDLMALHKLNRFHWHLTEDQGWRIQIDKYPLLTEIGSRRSHTNFGLRPEGGFYTKDDVREIVDYCHRRFMEVVPEFDVPGHCVAAIACYPELSCFSRKLKVATHWGVKHDILCAGKESTYRFVFDVLDELFALFPDKWMHLGGDEAVKMRWKLCEHCQDVIRTKGLKDENELQQYFMSRVARYVYEHGFTPIMWNYDGVDSADMLDRRIVWQMCGANEENGLVQKELAAGRRMINASAFPYYLDFPYGWVDLQRAYEYEPGISENILGVEAPLWTEYVPDRKTADKRIFPRLAAVAEAAWSAPEDRSFARFEEGLPEYFDLLNVYHVHYATLKQAMPGKLRGKAQSLWFNRRVLHWQGLHNLIDDARVEAAHKNDCSRSR</sequence>
<dbReference type="Proteomes" id="UP000824071">
    <property type="component" value="Unassembled WGS sequence"/>
</dbReference>
<dbReference type="Pfam" id="PF02838">
    <property type="entry name" value="Glyco_hydro_20b"/>
    <property type="match status" value="1"/>
</dbReference>
<dbReference type="EC" id="3.2.1.52" evidence="3"/>
<evidence type="ECO:0000313" key="9">
    <source>
        <dbReference type="EMBL" id="HIU35965.1"/>
    </source>
</evidence>
<dbReference type="InterPro" id="IPR015883">
    <property type="entry name" value="Glyco_hydro_20_cat"/>
</dbReference>
<evidence type="ECO:0000256" key="3">
    <source>
        <dbReference type="ARBA" id="ARBA00012663"/>
    </source>
</evidence>
<dbReference type="PANTHER" id="PTHR22600">
    <property type="entry name" value="BETA-HEXOSAMINIDASE"/>
    <property type="match status" value="1"/>
</dbReference>
<dbReference type="InterPro" id="IPR017853">
    <property type="entry name" value="GH"/>
</dbReference>
<dbReference type="Pfam" id="PF00728">
    <property type="entry name" value="Glyco_hydro_20"/>
    <property type="match status" value="1"/>
</dbReference>
<proteinExistence type="inferred from homology"/>
<dbReference type="SUPFAM" id="SSF51445">
    <property type="entry name" value="(Trans)glycosidases"/>
    <property type="match status" value="1"/>
</dbReference>
<keyword evidence="5" id="KW-0326">Glycosidase</keyword>
<comment type="similarity">
    <text evidence="2">Belongs to the glycosyl hydrolase 20 family.</text>
</comment>
<comment type="catalytic activity">
    <reaction evidence="1">
        <text>Hydrolysis of terminal non-reducing N-acetyl-D-hexosamine residues in N-acetyl-beta-D-hexosaminides.</text>
        <dbReference type="EC" id="3.2.1.52"/>
    </reaction>
</comment>
<dbReference type="Gene3D" id="3.20.20.80">
    <property type="entry name" value="Glycosidases"/>
    <property type="match status" value="1"/>
</dbReference>
<comment type="caution">
    <text evidence="9">The sequence shown here is derived from an EMBL/GenBank/DDBJ whole genome shotgun (WGS) entry which is preliminary data.</text>
</comment>
<dbReference type="InterPro" id="IPR015882">
    <property type="entry name" value="HEX_bac_N"/>
</dbReference>
<dbReference type="EMBL" id="DVMW01000030">
    <property type="protein sequence ID" value="HIU35965.1"/>
    <property type="molecule type" value="Genomic_DNA"/>
</dbReference>
<feature type="active site" description="Proton donor" evidence="6">
    <location>
        <position position="289"/>
    </location>
</feature>
<dbReference type="GO" id="GO:0030203">
    <property type="term" value="P:glycosaminoglycan metabolic process"/>
    <property type="evidence" value="ECO:0007669"/>
    <property type="project" value="TreeGrafter"/>
</dbReference>
<dbReference type="PANTHER" id="PTHR22600:SF57">
    <property type="entry name" value="BETA-N-ACETYLHEXOSAMINIDASE"/>
    <property type="match status" value="1"/>
</dbReference>
<name>A0A9D1LDX5_9FIRM</name>
<evidence type="ECO:0000256" key="6">
    <source>
        <dbReference type="PIRSR" id="PIRSR625705-1"/>
    </source>
</evidence>
<dbReference type="PRINTS" id="PR00738">
    <property type="entry name" value="GLHYDRLASE20"/>
</dbReference>
<evidence type="ECO:0000256" key="2">
    <source>
        <dbReference type="ARBA" id="ARBA00006285"/>
    </source>
</evidence>
<evidence type="ECO:0000256" key="5">
    <source>
        <dbReference type="ARBA" id="ARBA00023295"/>
    </source>
</evidence>
<dbReference type="CDD" id="cd06563">
    <property type="entry name" value="GH20_chitobiase-like"/>
    <property type="match status" value="1"/>
</dbReference>
<dbReference type="GO" id="GO:0004563">
    <property type="term" value="F:beta-N-acetylhexosaminidase activity"/>
    <property type="evidence" value="ECO:0007669"/>
    <property type="project" value="UniProtKB-EC"/>
</dbReference>
<reference evidence="9" key="1">
    <citation type="submission" date="2020-10" db="EMBL/GenBank/DDBJ databases">
        <authorList>
            <person name="Gilroy R."/>
        </authorList>
    </citation>
    <scope>NUCLEOTIDE SEQUENCE</scope>
    <source>
        <strain evidence="9">ChiGjej1B1-19959</strain>
    </source>
</reference>
<dbReference type="GO" id="GO:0005975">
    <property type="term" value="P:carbohydrate metabolic process"/>
    <property type="evidence" value="ECO:0007669"/>
    <property type="project" value="InterPro"/>
</dbReference>
<reference evidence="9" key="2">
    <citation type="journal article" date="2021" name="PeerJ">
        <title>Extensive microbial diversity within the chicken gut microbiome revealed by metagenomics and culture.</title>
        <authorList>
            <person name="Gilroy R."/>
            <person name="Ravi A."/>
            <person name="Getino M."/>
            <person name="Pursley I."/>
            <person name="Horton D.L."/>
            <person name="Alikhan N.F."/>
            <person name="Baker D."/>
            <person name="Gharbi K."/>
            <person name="Hall N."/>
            <person name="Watson M."/>
            <person name="Adriaenssens E.M."/>
            <person name="Foster-Nyarko E."/>
            <person name="Jarju S."/>
            <person name="Secka A."/>
            <person name="Antonio M."/>
            <person name="Oren A."/>
            <person name="Chaudhuri R.R."/>
            <person name="La Ragione R."/>
            <person name="Hildebrand F."/>
            <person name="Pallen M.J."/>
        </authorList>
    </citation>
    <scope>NUCLEOTIDE SEQUENCE</scope>
    <source>
        <strain evidence="9">ChiGjej1B1-19959</strain>
    </source>
</reference>